<reference evidence="1" key="4">
    <citation type="submission" date="2025-08" db="UniProtKB">
        <authorList>
            <consortium name="Ensembl"/>
        </authorList>
    </citation>
    <scope>IDENTIFICATION</scope>
</reference>
<accession>A0A671ETR9</accession>
<keyword evidence="2" id="KW-1185">Reference proteome</keyword>
<reference evidence="1" key="5">
    <citation type="submission" date="2025-09" db="UniProtKB">
        <authorList>
            <consortium name="Ensembl"/>
        </authorList>
    </citation>
    <scope>IDENTIFICATION</scope>
</reference>
<name>A0A671ETR9_RHIFE</name>
<sequence length="168" mass="17800">RVMRMGDIQPSPTWLLEDRQVGLPTGQLCVGEQHDTVLGSFVETKYSLLGCSGTLTDVVHPRDHLILAQVLAGLVVRGKKERKVFQTCGWGPLPLGAARIWAGWALLTCLPKGSWLCALALSTHAVPTVAADLAIFAPARADVCGAVTVVPNVTCMALAFSAVTLAMP</sequence>
<dbReference type="Ensembl" id="ENSRFET00010018204.1">
    <property type="protein sequence ID" value="ENSRFEP00010016686.1"/>
    <property type="gene ID" value="ENSRFEG00010011276.1"/>
</dbReference>
<dbReference type="Proteomes" id="UP000472240">
    <property type="component" value="Chromosome 2"/>
</dbReference>
<organism evidence="1 2">
    <name type="scientific">Rhinolophus ferrumequinum</name>
    <name type="common">Greater horseshoe bat</name>
    <dbReference type="NCBI Taxonomy" id="59479"/>
    <lineage>
        <taxon>Eukaryota</taxon>
        <taxon>Metazoa</taxon>
        <taxon>Chordata</taxon>
        <taxon>Craniata</taxon>
        <taxon>Vertebrata</taxon>
        <taxon>Euteleostomi</taxon>
        <taxon>Mammalia</taxon>
        <taxon>Eutheria</taxon>
        <taxon>Laurasiatheria</taxon>
        <taxon>Chiroptera</taxon>
        <taxon>Yinpterochiroptera</taxon>
        <taxon>Rhinolophoidea</taxon>
        <taxon>Rhinolophidae</taxon>
        <taxon>Rhinolophinae</taxon>
        <taxon>Rhinolophus</taxon>
    </lineage>
</organism>
<proteinExistence type="predicted"/>
<evidence type="ECO:0000313" key="2">
    <source>
        <dbReference type="Proteomes" id="UP000472240"/>
    </source>
</evidence>
<reference evidence="2" key="3">
    <citation type="submission" date="2018-12" db="EMBL/GenBank/DDBJ databases">
        <title>G10K-VGP greater horseshoe bat female genome, primary haplotype.</title>
        <authorList>
            <person name="Teeling E."/>
            <person name="Myers G."/>
            <person name="Vernes S."/>
            <person name="Pippel M."/>
            <person name="Winkler S."/>
            <person name="Fedrigo O."/>
            <person name="Rhie A."/>
            <person name="Koren S."/>
            <person name="Phillippy A."/>
            <person name="Lewin H."/>
            <person name="Damas J."/>
            <person name="Howe K."/>
            <person name="Mountcastle J."/>
            <person name="Jarvis E.D."/>
        </authorList>
    </citation>
    <scope>NUCLEOTIDE SEQUENCE [LARGE SCALE GENOMIC DNA]</scope>
</reference>
<dbReference type="OMA" id="DGVHPCD"/>
<reference evidence="1 2" key="1">
    <citation type="journal article" date="2015" name="Annu Rev Anim Biosci">
        <title>The Genome 10K Project: a way forward.</title>
        <authorList>
            <person name="Koepfli K.P."/>
            <person name="Paten B."/>
            <person name="O'Brien S.J."/>
            <person name="Koepfli K.P."/>
            <person name="Paten B."/>
            <person name="Antunes A."/>
            <person name="Belov K."/>
            <person name="Bustamante C."/>
            <person name="Castoe T.A."/>
            <person name="Clawson H."/>
            <person name="Crawford A.J."/>
            <person name="Diekhans M."/>
            <person name="Distel D."/>
            <person name="Durbin R."/>
            <person name="Earl D."/>
            <person name="Fujita M.K."/>
            <person name="Gamble T."/>
            <person name="Georges A."/>
            <person name="Gemmell N."/>
            <person name="Gilbert M.T."/>
            <person name="Graves J.M."/>
            <person name="Green R.E."/>
            <person name="Hickey G."/>
            <person name="Jarvis E.D."/>
            <person name="Johnson W."/>
            <person name="Komissarov A."/>
            <person name="Korf I."/>
            <person name="Kuhn R."/>
            <person name="Larkin D.M."/>
            <person name="Lewin H."/>
            <person name="Lopez J.V."/>
            <person name="Ma J."/>
            <person name="Marques-Bonet T."/>
            <person name="Miller W."/>
            <person name="Murphy R."/>
            <person name="Pevzner P."/>
            <person name="Shapiro B."/>
            <person name="Steiner C."/>
            <person name="Tamazian G."/>
            <person name="Venkatesh B."/>
            <person name="Wang J."/>
            <person name="Wayne R."/>
            <person name="Wiley E."/>
            <person name="Yang H."/>
            <person name="Zhang G."/>
            <person name="Haussler D."/>
            <person name="Ryder O."/>
            <person name="O'Brien S.J."/>
        </authorList>
    </citation>
    <scope>NUCLEOTIDE SEQUENCE</scope>
</reference>
<dbReference type="InParanoid" id="A0A671ETR9"/>
<dbReference type="GeneTree" id="ENSGT00900000143497"/>
<evidence type="ECO:0000313" key="1">
    <source>
        <dbReference type="Ensembl" id="ENSRFEP00010016686.1"/>
    </source>
</evidence>
<reference evidence="1 2" key="2">
    <citation type="journal article" date="2018" name="Annu Rev Anim Biosci">
        <title>Bat Biology, Genomes, and the Bat1K Project: To Generate Chromosome-Level Genomes for All Living Bat Species.</title>
        <authorList>
            <person name="Teeling E.C."/>
            <person name="Vernes S.C."/>
            <person name="Davalos L.M."/>
            <person name="Ray D.A."/>
            <person name="Gilbert M.T.P."/>
            <person name="Myers E."/>
        </authorList>
    </citation>
    <scope>NUCLEOTIDE SEQUENCE</scope>
</reference>
<dbReference type="AlphaFoldDB" id="A0A671ETR9"/>
<protein>
    <submittedName>
        <fullName evidence="1">Uncharacterized protein</fullName>
    </submittedName>
</protein>